<dbReference type="EMBL" id="CAJOBA010056724">
    <property type="protein sequence ID" value="CAF4294438.1"/>
    <property type="molecule type" value="Genomic_DNA"/>
</dbReference>
<evidence type="ECO:0000313" key="4">
    <source>
        <dbReference type="Proteomes" id="UP000677228"/>
    </source>
</evidence>
<evidence type="ECO:0000256" key="1">
    <source>
        <dbReference type="SAM" id="MobiDB-lite"/>
    </source>
</evidence>
<dbReference type="EMBL" id="CAJNOK010034671">
    <property type="protein sequence ID" value="CAF1506176.1"/>
    <property type="molecule type" value="Genomic_DNA"/>
</dbReference>
<feature type="region of interest" description="Disordered" evidence="1">
    <location>
        <begin position="21"/>
        <end position="58"/>
    </location>
</feature>
<accession>A0A8S2FNL8</accession>
<dbReference type="AlphaFoldDB" id="A0A8S2FNL8"/>
<evidence type="ECO:0000313" key="3">
    <source>
        <dbReference type="EMBL" id="CAF4294438.1"/>
    </source>
</evidence>
<name>A0A8S2FNL8_9BILA</name>
<comment type="caution">
    <text evidence="2">The sequence shown here is derived from an EMBL/GenBank/DDBJ whole genome shotgun (WGS) entry which is preliminary data.</text>
</comment>
<dbReference type="Proteomes" id="UP000682733">
    <property type="component" value="Unassembled WGS sequence"/>
</dbReference>
<evidence type="ECO:0000313" key="2">
    <source>
        <dbReference type="EMBL" id="CAF1506176.1"/>
    </source>
</evidence>
<organism evidence="2 4">
    <name type="scientific">Didymodactylos carnosus</name>
    <dbReference type="NCBI Taxonomy" id="1234261"/>
    <lineage>
        <taxon>Eukaryota</taxon>
        <taxon>Metazoa</taxon>
        <taxon>Spiralia</taxon>
        <taxon>Gnathifera</taxon>
        <taxon>Rotifera</taxon>
        <taxon>Eurotatoria</taxon>
        <taxon>Bdelloidea</taxon>
        <taxon>Philodinida</taxon>
        <taxon>Philodinidae</taxon>
        <taxon>Didymodactylos</taxon>
    </lineage>
</organism>
<protein>
    <submittedName>
        <fullName evidence="2">Uncharacterized protein</fullName>
    </submittedName>
</protein>
<dbReference type="Proteomes" id="UP000677228">
    <property type="component" value="Unassembled WGS sequence"/>
</dbReference>
<reference evidence="2" key="1">
    <citation type="submission" date="2021-02" db="EMBL/GenBank/DDBJ databases">
        <authorList>
            <person name="Nowell W R."/>
        </authorList>
    </citation>
    <scope>NUCLEOTIDE SEQUENCE</scope>
</reference>
<proteinExistence type="predicted"/>
<sequence length="153" mass="18534">MQQLRCWNHLVKNIYRHTIKHKPTPTVTADTETGEEPQNNNNDHEQQTDQPISEENPVINVENEAELDDIIKSHETLNAIEHDHLYYKQRTIEDETRKESARRYSREMKYLLSFQSYDEFQSELWKYKLNWSREYNEYFETNIPPDIQQLGNF</sequence>
<gene>
    <name evidence="2" type="ORF">OVA965_LOCUS37163</name>
    <name evidence="3" type="ORF">TMI583_LOCUS38225</name>
</gene>
<feature type="compositionally biased region" description="Polar residues" evidence="1">
    <location>
        <begin position="25"/>
        <end position="41"/>
    </location>
</feature>